<protein>
    <submittedName>
        <fullName evidence="1">Uncharacterized protein</fullName>
    </submittedName>
</protein>
<gene>
    <name evidence="1" type="ORF">HMF7854_11130</name>
</gene>
<dbReference type="AlphaFoldDB" id="A0A3R9WPJ3"/>
<evidence type="ECO:0000313" key="2">
    <source>
        <dbReference type="Proteomes" id="UP000274661"/>
    </source>
</evidence>
<dbReference type="Proteomes" id="UP000274661">
    <property type="component" value="Unassembled WGS sequence"/>
</dbReference>
<sequence>MDLPNWQRETRYLEKVIRQCARMAENHRRSAETAKTPGVRRLYLRRSERELLLKADRERELTALLADQSGVDYSYVALSITASVAS</sequence>
<name>A0A3R9WPJ3_9SPHN</name>
<reference evidence="1 2" key="1">
    <citation type="submission" date="2018-12" db="EMBL/GenBank/DDBJ databases">
        <title>Sphingomonas sp. HMF7854 Genome sequencing and assembly.</title>
        <authorList>
            <person name="Cha I."/>
            <person name="Kang H."/>
            <person name="Kim H."/>
            <person name="Kang J."/>
            <person name="Joh K."/>
        </authorList>
    </citation>
    <scope>NUCLEOTIDE SEQUENCE [LARGE SCALE GENOMIC DNA]</scope>
    <source>
        <strain evidence="1 2">HMF7854</strain>
    </source>
</reference>
<dbReference type="EMBL" id="RWJF01000001">
    <property type="protein sequence ID" value="RST31329.1"/>
    <property type="molecule type" value="Genomic_DNA"/>
</dbReference>
<comment type="caution">
    <text evidence="1">The sequence shown here is derived from an EMBL/GenBank/DDBJ whole genome shotgun (WGS) entry which is preliminary data.</text>
</comment>
<keyword evidence="2" id="KW-1185">Reference proteome</keyword>
<dbReference type="RefSeq" id="WP_126719157.1">
    <property type="nucleotide sequence ID" value="NZ_RWJF01000001.1"/>
</dbReference>
<accession>A0A3R9WPJ3</accession>
<organism evidence="1 2">
    <name type="scientific">Sphingomonas ginkgonis</name>
    <dbReference type="NCBI Taxonomy" id="2315330"/>
    <lineage>
        <taxon>Bacteria</taxon>
        <taxon>Pseudomonadati</taxon>
        <taxon>Pseudomonadota</taxon>
        <taxon>Alphaproteobacteria</taxon>
        <taxon>Sphingomonadales</taxon>
        <taxon>Sphingomonadaceae</taxon>
        <taxon>Sphingomonas</taxon>
    </lineage>
</organism>
<evidence type="ECO:0000313" key="1">
    <source>
        <dbReference type="EMBL" id="RST31329.1"/>
    </source>
</evidence>
<proteinExistence type="predicted"/>